<gene>
    <name evidence="1" type="ORF">L916_08984</name>
    <name evidence="2" type="ORF">L917_08918</name>
</gene>
<evidence type="ECO:0000313" key="1">
    <source>
        <dbReference type="EMBL" id="ETL39715.1"/>
    </source>
</evidence>
<dbReference type="Proteomes" id="UP000054423">
    <property type="component" value="Unassembled WGS sequence"/>
</dbReference>
<name>W2IZY9_PHYNI</name>
<reference evidence="2" key="1">
    <citation type="submission" date="2013-11" db="EMBL/GenBank/DDBJ databases">
        <title>The Genome Sequence of Phytophthora parasitica CHvinca01.</title>
        <authorList>
            <consortium name="The Broad Institute Genomics Platform"/>
            <person name="Russ C."/>
            <person name="Tyler B."/>
            <person name="Panabieres F."/>
            <person name="Shan W."/>
            <person name="Tripathy S."/>
            <person name="Grunwald N."/>
            <person name="Machado M."/>
            <person name="Johnson C.S."/>
            <person name="Arredondo F."/>
            <person name="Hong C."/>
            <person name="Coffey M."/>
            <person name="Young S.K."/>
            <person name="Zeng Q."/>
            <person name="Gargeya S."/>
            <person name="Fitzgerald M."/>
            <person name="Abouelleil A."/>
            <person name="Alvarado L."/>
            <person name="Chapman S.B."/>
            <person name="Gainer-Dewar J."/>
            <person name="Goldberg J."/>
            <person name="Griggs A."/>
            <person name="Gujja S."/>
            <person name="Hansen M."/>
            <person name="Howarth C."/>
            <person name="Imamovic A."/>
            <person name="Ireland A."/>
            <person name="Larimer J."/>
            <person name="McCowan C."/>
            <person name="Murphy C."/>
            <person name="Pearson M."/>
            <person name="Poon T.W."/>
            <person name="Priest M."/>
            <person name="Roberts A."/>
            <person name="Saif S."/>
            <person name="Shea T."/>
            <person name="Sykes S."/>
            <person name="Wortman J."/>
            <person name="Nusbaum C."/>
            <person name="Birren B."/>
        </authorList>
    </citation>
    <scope>NUCLEOTIDE SEQUENCE [LARGE SCALE GENOMIC DNA]</scope>
    <source>
        <strain evidence="2">CHvinca01</strain>
    </source>
</reference>
<reference evidence="1 3" key="2">
    <citation type="submission" date="2013-11" db="EMBL/GenBank/DDBJ databases">
        <title>The Genome Sequence of Phytophthora parasitica CJ05E6.</title>
        <authorList>
            <consortium name="The Broad Institute Genomics Platform"/>
            <person name="Russ C."/>
            <person name="Tyler B."/>
            <person name="Panabieres F."/>
            <person name="Shan W."/>
            <person name="Tripathy S."/>
            <person name="Grunwald N."/>
            <person name="Machado M."/>
            <person name="Johnson C.S."/>
            <person name="Arredondo F."/>
            <person name="Hong C."/>
            <person name="Coffey M."/>
            <person name="Young S.K."/>
            <person name="Zeng Q."/>
            <person name="Gargeya S."/>
            <person name="Fitzgerald M."/>
            <person name="Abouelleil A."/>
            <person name="Alvarado L."/>
            <person name="Chapman S.B."/>
            <person name="Gainer-Dewar J."/>
            <person name="Goldberg J."/>
            <person name="Griggs A."/>
            <person name="Gujja S."/>
            <person name="Hansen M."/>
            <person name="Howarth C."/>
            <person name="Imamovic A."/>
            <person name="Ireland A."/>
            <person name="Larimer J."/>
            <person name="McCowan C."/>
            <person name="Murphy C."/>
            <person name="Pearson M."/>
            <person name="Poon T.W."/>
            <person name="Priest M."/>
            <person name="Roberts A."/>
            <person name="Saif S."/>
            <person name="Shea T."/>
            <person name="Sykes S."/>
            <person name="Wortman J."/>
            <person name="Nusbaum C."/>
            <person name="Birren B."/>
        </authorList>
    </citation>
    <scope>NUCLEOTIDE SEQUENCE [LARGE SCALE GENOMIC DNA]</scope>
    <source>
        <strain evidence="1 3">CJ05E6</strain>
    </source>
</reference>
<evidence type="ECO:0000313" key="3">
    <source>
        <dbReference type="Proteomes" id="UP000053864"/>
    </source>
</evidence>
<dbReference type="AlphaFoldDB" id="W2IZY9"/>
<organism evidence="1 3">
    <name type="scientific">Phytophthora nicotianae</name>
    <name type="common">Potato buckeye rot agent</name>
    <name type="synonym">Phytophthora parasitica</name>
    <dbReference type="NCBI Taxonomy" id="4792"/>
    <lineage>
        <taxon>Eukaryota</taxon>
        <taxon>Sar</taxon>
        <taxon>Stramenopiles</taxon>
        <taxon>Oomycota</taxon>
        <taxon>Peronosporomycetes</taxon>
        <taxon>Peronosporales</taxon>
        <taxon>Peronosporaceae</taxon>
        <taxon>Phytophthora</taxon>
    </lineage>
</organism>
<sequence>MLGILAYEKEKGAMALTLGALWHTVPIRNK</sequence>
<evidence type="ECO:0000313" key="2">
    <source>
        <dbReference type="EMBL" id="ETL92834.1"/>
    </source>
</evidence>
<protein>
    <submittedName>
        <fullName evidence="1">Uncharacterized protein</fullName>
    </submittedName>
</protein>
<dbReference type="EMBL" id="KI673039">
    <property type="protein sequence ID" value="ETL39715.1"/>
    <property type="molecule type" value="Genomic_DNA"/>
</dbReference>
<accession>W2IZY9</accession>
<dbReference type="Proteomes" id="UP000053864">
    <property type="component" value="Unassembled WGS sequence"/>
</dbReference>
<proteinExistence type="predicted"/>
<dbReference type="EMBL" id="KI679776">
    <property type="protein sequence ID" value="ETL92834.1"/>
    <property type="molecule type" value="Genomic_DNA"/>
</dbReference>